<proteinExistence type="predicted"/>
<name>A0A7T7HGM0_9HYPH</name>
<accession>A0A7T7HGM0</accession>
<dbReference type="EMBL" id="CP066786">
    <property type="protein sequence ID" value="QQM28762.1"/>
    <property type="molecule type" value="Genomic_DNA"/>
</dbReference>
<gene>
    <name evidence="2" type="ORF">JET14_10300</name>
</gene>
<evidence type="ECO:0000313" key="2">
    <source>
        <dbReference type="EMBL" id="QQM28762.1"/>
    </source>
</evidence>
<organism evidence="2 3">
    <name type="scientific">Martelella lutilitoris</name>
    <dbReference type="NCBI Taxonomy" id="2583532"/>
    <lineage>
        <taxon>Bacteria</taxon>
        <taxon>Pseudomonadati</taxon>
        <taxon>Pseudomonadota</taxon>
        <taxon>Alphaproteobacteria</taxon>
        <taxon>Hyphomicrobiales</taxon>
        <taxon>Aurantimonadaceae</taxon>
        <taxon>Martelella</taxon>
    </lineage>
</organism>
<evidence type="ECO:0000256" key="1">
    <source>
        <dbReference type="SAM" id="SignalP"/>
    </source>
</evidence>
<sequence length="137" mass="14425">MHHTLARAARLVTTVGVSVMLVGVSAAFAAGPAIPEGTGMTSWVENGEGGVYLLELREGGLPEGEASVVGEVLSDSNCAPDADNINHCENVIRFSDGSTLMAVNNHRMAVNRCLRRGEKVYVSNLEEGWLVVSTGAE</sequence>
<reference evidence="2 3" key="1">
    <citation type="submission" date="2020-12" db="EMBL/GenBank/DDBJ databases">
        <authorList>
            <person name="Zheng R.K."/>
            <person name="Sun C.M."/>
        </authorList>
    </citation>
    <scope>NUCLEOTIDE SEQUENCE [LARGE SCALE GENOMIC DNA]</scope>
    <source>
        <strain evidence="2 3">ZRK001</strain>
    </source>
</reference>
<dbReference type="Proteomes" id="UP000596083">
    <property type="component" value="Chromosome"/>
</dbReference>
<protein>
    <submittedName>
        <fullName evidence="2">Uncharacterized protein</fullName>
    </submittedName>
</protein>
<feature type="signal peptide" evidence="1">
    <location>
        <begin position="1"/>
        <end position="29"/>
    </location>
</feature>
<dbReference type="RefSeq" id="WP_200333351.1">
    <property type="nucleotide sequence ID" value="NZ_CP066786.1"/>
</dbReference>
<keyword evidence="1" id="KW-0732">Signal</keyword>
<dbReference type="AlphaFoldDB" id="A0A7T7HGM0"/>
<evidence type="ECO:0000313" key="3">
    <source>
        <dbReference type="Proteomes" id="UP000596083"/>
    </source>
</evidence>
<feature type="chain" id="PRO_5032853182" evidence="1">
    <location>
        <begin position="30"/>
        <end position="137"/>
    </location>
</feature>
<dbReference type="KEGG" id="mlut:JET14_10300"/>